<sequence>LETYVDGRLVWPSYELRGGQRLEFSKTAGRKGGKQPDDARQPIDPRRQSNQLFWEVLQEIRQLNTNLGRIADYFDPPARNQPDVTAVIKALEDKLDRVAAGMNGRDETDKKDWYTPKEAVEVVPRYKEATIRQACNLGRIPEAKKISRQWYIPREVVERIANLGLPPLAE</sequence>
<organism evidence="3">
    <name type="scientific">marine sediment metagenome</name>
    <dbReference type="NCBI Taxonomy" id="412755"/>
    <lineage>
        <taxon>unclassified sequences</taxon>
        <taxon>metagenomes</taxon>
        <taxon>ecological metagenomes</taxon>
    </lineage>
</organism>
<dbReference type="InterPro" id="IPR041657">
    <property type="entry name" value="HTH_17"/>
</dbReference>
<comment type="caution">
    <text evidence="3">The sequence shown here is derived from an EMBL/GenBank/DDBJ whole genome shotgun (WGS) entry which is preliminary data.</text>
</comment>
<evidence type="ECO:0000259" key="2">
    <source>
        <dbReference type="Pfam" id="PF12728"/>
    </source>
</evidence>
<feature type="region of interest" description="Disordered" evidence="1">
    <location>
        <begin position="25"/>
        <end position="46"/>
    </location>
</feature>
<accession>X0U505</accession>
<gene>
    <name evidence="3" type="ORF">S01H1_39750</name>
</gene>
<evidence type="ECO:0000256" key="1">
    <source>
        <dbReference type="SAM" id="MobiDB-lite"/>
    </source>
</evidence>
<reference evidence="3" key="1">
    <citation type="journal article" date="2014" name="Front. Microbiol.">
        <title>High frequency of phylogenetically diverse reductive dehalogenase-homologous genes in deep subseafloor sedimentary metagenomes.</title>
        <authorList>
            <person name="Kawai M."/>
            <person name="Futagami T."/>
            <person name="Toyoda A."/>
            <person name="Takaki Y."/>
            <person name="Nishi S."/>
            <person name="Hori S."/>
            <person name="Arai W."/>
            <person name="Tsubouchi T."/>
            <person name="Morono Y."/>
            <person name="Uchiyama I."/>
            <person name="Ito T."/>
            <person name="Fujiyama A."/>
            <person name="Inagaki F."/>
            <person name="Takami H."/>
        </authorList>
    </citation>
    <scope>NUCLEOTIDE SEQUENCE</scope>
    <source>
        <strain evidence="3">Expedition CK06-06</strain>
    </source>
</reference>
<proteinExistence type="predicted"/>
<dbReference type="AlphaFoldDB" id="X0U505"/>
<feature type="compositionally biased region" description="Basic and acidic residues" evidence="1">
    <location>
        <begin position="34"/>
        <end position="46"/>
    </location>
</feature>
<feature type="non-terminal residue" evidence="3">
    <location>
        <position position="1"/>
    </location>
</feature>
<name>X0U505_9ZZZZ</name>
<evidence type="ECO:0000313" key="3">
    <source>
        <dbReference type="EMBL" id="GAG00849.1"/>
    </source>
</evidence>
<dbReference type="Pfam" id="PF12728">
    <property type="entry name" value="HTH_17"/>
    <property type="match status" value="1"/>
</dbReference>
<protein>
    <recommendedName>
        <fullName evidence="2">Helix-turn-helix domain-containing protein</fullName>
    </recommendedName>
</protein>
<dbReference type="EMBL" id="BARS01025118">
    <property type="protein sequence ID" value="GAG00849.1"/>
    <property type="molecule type" value="Genomic_DNA"/>
</dbReference>
<feature type="domain" description="Helix-turn-helix" evidence="2">
    <location>
        <begin position="113"/>
        <end position="159"/>
    </location>
</feature>